<proteinExistence type="inferred from homology"/>
<feature type="active site" evidence="7">
    <location>
        <position position="73"/>
    </location>
</feature>
<evidence type="ECO:0000256" key="1">
    <source>
        <dbReference type="ARBA" id="ARBA00004496"/>
    </source>
</evidence>
<dbReference type="EMBL" id="JBBKZV010000002">
    <property type="protein sequence ID" value="MEJ8821606.1"/>
    <property type="molecule type" value="Genomic_DNA"/>
</dbReference>
<evidence type="ECO:0000256" key="5">
    <source>
        <dbReference type="ARBA" id="ARBA00022679"/>
    </source>
</evidence>
<dbReference type="GO" id="GO:0004719">
    <property type="term" value="F:protein-L-isoaspartate (D-aspartate) O-methyltransferase activity"/>
    <property type="evidence" value="ECO:0007669"/>
    <property type="project" value="UniProtKB-EC"/>
</dbReference>
<evidence type="ECO:0000313" key="8">
    <source>
        <dbReference type="EMBL" id="MEJ8821606.1"/>
    </source>
</evidence>
<dbReference type="SUPFAM" id="SSF53335">
    <property type="entry name" value="S-adenosyl-L-methionine-dependent methyltransferases"/>
    <property type="match status" value="1"/>
</dbReference>
<keyword evidence="3 7" id="KW-0963">Cytoplasm</keyword>
<organism evidence="8 9">
    <name type="scientific">Variovorax humicola</name>
    <dbReference type="NCBI Taxonomy" id="1769758"/>
    <lineage>
        <taxon>Bacteria</taxon>
        <taxon>Pseudomonadati</taxon>
        <taxon>Pseudomonadota</taxon>
        <taxon>Betaproteobacteria</taxon>
        <taxon>Burkholderiales</taxon>
        <taxon>Comamonadaceae</taxon>
        <taxon>Variovorax</taxon>
    </lineage>
</organism>
<evidence type="ECO:0000313" key="9">
    <source>
        <dbReference type="Proteomes" id="UP001363010"/>
    </source>
</evidence>
<dbReference type="NCBIfam" id="NF001453">
    <property type="entry name" value="PRK00312.1"/>
    <property type="match status" value="1"/>
</dbReference>
<dbReference type="Pfam" id="PF01135">
    <property type="entry name" value="PCMT"/>
    <property type="match status" value="1"/>
</dbReference>
<keyword evidence="4 7" id="KW-0489">Methyltransferase</keyword>
<sequence>MSEPDFTNLRQLMLAEIAAKTIFATSYLGKAALNRRVMDAMGKVPRHEFVPFELRPYAYVDSPLPIGFGKTISQPFIVAVMTDLLDVQPTDRVLEIGTGLGYQSAVLAELATQVFSVELIEELADQARRRLAQQDHPNVDIKVGNGCHGWPEHAPFDKVIVTAAPELIPPALTYQLKPGGKMVIPAGLPDAQQLIVVEKDAGGSLTTREIFAVMFSTLEDAESG</sequence>
<evidence type="ECO:0000256" key="4">
    <source>
        <dbReference type="ARBA" id="ARBA00022603"/>
    </source>
</evidence>
<dbReference type="CDD" id="cd02440">
    <property type="entry name" value="AdoMet_MTases"/>
    <property type="match status" value="1"/>
</dbReference>
<dbReference type="InterPro" id="IPR029063">
    <property type="entry name" value="SAM-dependent_MTases_sf"/>
</dbReference>
<dbReference type="NCBIfam" id="TIGR00080">
    <property type="entry name" value="pimt"/>
    <property type="match status" value="1"/>
</dbReference>
<keyword evidence="9" id="KW-1185">Reference proteome</keyword>
<gene>
    <name evidence="7" type="primary">pcm</name>
    <name evidence="8" type="ORF">WKW80_06095</name>
</gene>
<evidence type="ECO:0000256" key="3">
    <source>
        <dbReference type="ARBA" id="ARBA00022490"/>
    </source>
</evidence>
<keyword evidence="6 7" id="KW-0949">S-adenosyl-L-methionine</keyword>
<comment type="function">
    <text evidence="7">Catalyzes the methyl esterification of L-isoaspartyl residues in peptides and proteins that result from spontaneous decomposition of normal L-aspartyl and L-asparaginyl residues. It plays a role in the repair and/or degradation of damaged proteins.</text>
</comment>
<dbReference type="RefSeq" id="WP_340362647.1">
    <property type="nucleotide sequence ID" value="NZ_JBBKZV010000002.1"/>
</dbReference>
<dbReference type="Proteomes" id="UP001363010">
    <property type="component" value="Unassembled WGS sequence"/>
</dbReference>
<dbReference type="HAMAP" id="MF_00090">
    <property type="entry name" value="PIMT"/>
    <property type="match status" value="1"/>
</dbReference>
<dbReference type="GO" id="GO:0032259">
    <property type="term" value="P:methylation"/>
    <property type="evidence" value="ECO:0007669"/>
    <property type="project" value="UniProtKB-KW"/>
</dbReference>
<evidence type="ECO:0000256" key="7">
    <source>
        <dbReference type="HAMAP-Rule" id="MF_00090"/>
    </source>
</evidence>
<dbReference type="EC" id="2.1.1.77" evidence="7"/>
<name>A0ABU8VUW1_9BURK</name>
<evidence type="ECO:0000256" key="6">
    <source>
        <dbReference type="ARBA" id="ARBA00022691"/>
    </source>
</evidence>
<dbReference type="Gene3D" id="3.40.50.150">
    <property type="entry name" value="Vaccinia Virus protein VP39"/>
    <property type="match status" value="1"/>
</dbReference>
<dbReference type="InterPro" id="IPR000682">
    <property type="entry name" value="PCMT"/>
</dbReference>
<dbReference type="PANTHER" id="PTHR11579">
    <property type="entry name" value="PROTEIN-L-ISOASPARTATE O-METHYLTRANSFERASE"/>
    <property type="match status" value="1"/>
</dbReference>
<comment type="catalytic activity">
    <reaction evidence="7">
        <text>[protein]-L-isoaspartate + S-adenosyl-L-methionine = [protein]-L-isoaspartate alpha-methyl ester + S-adenosyl-L-homocysteine</text>
        <dbReference type="Rhea" id="RHEA:12705"/>
        <dbReference type="Rhea" id="RHEA-COMP:12143"/>
        <dbReference type="Rhea" id="RHEA-COMP:12144"/>
        <dbReference type="ChEBI" id="CHEBI:57856"/>
        <dbReference type="ChEBI" id="CHEBI:59789"/>
        <dbReference type="ChEBI" id="CHEBI:90596"/>
        <dbReference type="ChEBI" id="CHEBI:90598"/>
        <dbReference type="EC" id="2.1.1.77"/>
    </reaction>
</comment>
<reference evidence="8 9" key="1">
    <citation type="submission" date="2024-03" db="EMBL/GenBank/DDBJ databases">
        <title>Novel species of the genus Variovorax.</title>
        <authorList>
            <person name="Liu Q."/>
            <person name="Xin Y.-H."/>
        </authorList>
    </citation>
    <scope>NUCLEOTIDE SEQUENCE [LARGE SCALE GENOMIC DNA]</scope>
    <source>
        <strain evidence="8 9">KACC 18501</strain>
    </source>
</reference>
<comment type="similarity">
    <text evidence="2 7">Belongs to the methyltransferase superfamily. L-isoaspartyl/D-aspartyl protein methyltransferase family.</text>
</comment>
<evidence type="ECO:0000256" key="2">
    <source>
        <dbReference type="ARBA" id="ARBA00005369"/>
    </source>
</evidence>
<dbReference type="PANTHER" id="PTHR11579:SF0">
    <property type="entry name" value="PROTEIN-L-ISOASPARTATE(D-ASPARTATE) O-METHYLTRANSFERASE"/>
    <property type="match status" value="1"/>
</dbReference>
<comment type="subcellular location">
    <subcellularLocation>
        <location evidence="1 7">Cytoplasm</location>
    </subcellularLocation>
</comment>
<keyword evidence="5 7" id="KW-0808">Transferase</keyword>
<accession>A0ABU8VUW1</accession>
<comment type="caution">
    <text evidence="8">The sequence shown here is derived from an EMBL/GenBank/DDBJ whole genome shotgun (WGS) entry which is preliminary data.</text>
</comment>
<protein>
    <recommendedName>
        <fullName evidence="7">Protein-L-isoaspartate O-methyltransferase</fullName>
        <ecNumber evidence="7">2.1.1.77</ecNumber>
    </recommendedName>
    <alternativeName>
        <fullName evidence="7">L-isoaspartyl protein carboxyl methyltransferase</fullName>
    </alternativeName>
    <alternativeName>
        <fullName evidence="7">Protein L-isoaspartyl methyltransferase</fullName>
    </alternativeName>
    <alternativeName>
        <fullName evidence="7">Protein-beta-aspartate methyltransferase</fullName>
        <shortName evidence="7">PIMT</shortName>
    </alternativeName>
</protein>